<organism evidence="10 11">
    <name type="scientific">Gouania willdenowi</name>
    <name type="common">Blunt-snouted clingfish</name>
    <name type="synonym">Lepadogaster willdenowi</name>
    <dbReference type="NCBI Taxonomy" id="441366"/>
    <lineage>
        <taxon>Eukaryota</taxon>
        <taxon>Metazoa</taxon>
        <taxon>Chordata</taxon>
        <taxon>Craniata</taxon>
        <taxon>Vertebrata</taxon>
        <taxon>Euteleostomi</taxon>
        <taxon>Actinopterygii</taxon>
        <taxon>Neopterygii</taxon>
        <taxon>Teleostei</taxon>
        <taxon>Neoteleostei</taxon>
        <taxon>Acanthomorphata</taxon>
        <taxon>Ovalentaria</taxon>
        <taxon>Blenniimorphae</taxon>
        <taxon>Blenniiformes</taxon>
        <taxon>Gobiesocoidei</taxon>
        <taxon>Gobiesocidae</taxon>
        <taxon>Gobiesocinae</taxon>
        <taxon>Gouania</taxon>
    </lineage>
</organism>
<keyword evidence="2 7" id="KW-0472">Membrane</keyword>
<feature type="domain" description="Ig-like" evidence="9">
    <location>
        <begin position="140"/>
        <end position="231"/>
    </location>
</feature>
<keyword evidence="7" id="KW-0812">Transmembrane</keyword>
<keyword evidence="11" id="KW-1185">Reference proteome</keyword>
<dbReference type="Ensembl" id="ENSGWIT00000053414.1">
    <property type="protein sequence ID" value="ENSGWIP00000049421.1"/>
    <property type="gene ID" value="ENSGWIG00000024097.1"/>
</dbReference>
<dbReference type="PROSITE" id="PS50835">
    <property type="entry name" value="IG_LIKE"/>
    <property type="match status" value="2"/>
</dbReference>
<evidence type="ECO:0000259" key="9">
    <source>
        <dbReference type="PROSITE" id="PS50835"/>
    </source>
</evidence>
<gene>
    <name evidence="10" type="primary">emb</name>
</gene>
<protein>
    <recommendedName>
        <fullName evidence="9">Ig-like domain-containing protein</fullName>
    </recommendedName>
</protein>
<evidence type="ECO:0000256" key="1">
    <source>
        <dbReference type="ARBA" id="ARBA00004479"/>
    </source>
</evidence>
<reference evidence="10" key="3">
    <citation type="submission" date="2025-09" db="UniProtKB">
        <authorList>
            <consortium name="Ensembl"/>
        </authorList>
    </citation>
    <scope>IDENTIFICATION</scope>
</reference>
<reference evidence="10" key="2">
    <citation type="submission" date="2025-08" db="UniProtKB">
        <authorList>
            <consortium name="Ensembl"/>
        </authorList>
    </citation>
    <scope>IDENTIFICATION</scope>
</reference>
<reference evidence="10" key="1">
    <citation type="submission" date="2020-06" db="EMBL/GenBank/DDBJ databases">
        <authorList>
            <consortium name="Wellcome Sanger Institute Data Sharing"/>
        </authorList>
    </citation>
    <scope>NUCLEOTIDE SEQUENCE [LARGE SCALE GENOMIC DNA]</scope>
</reference>
<sequence>MALSMIYSPLLLLLVSCSRRVVSKTTGPTPAPLVPTSTLPTYVKSVVLKGESHTERLELLNPVNLTLECTWAGNQNKEPNITGWWLKDGNDVPNSRVPVELQNEQYNLRGVFSVNNDTTLGNYSCVFANEARIDFLLEAPQIGDVREKPIVSYIGDSTVITCKMDDTKPMPITWNWFRDNGTEKEQIIAESSRFEIKNDERKTRLVVHDLTEEDSGLYYCGAVFAISTPMSHVKLKVITIMEPLKPFLAILVEVVVLVAAILLYEKTQSKKKATAENVPSADQNNTVTQEEPNGPEGSPSTRQRKV</sequence>
<evidence type="ECO:0000256" key="7">
    <source>
        <dbReference type="SAM" id="Phobius"/>
    </source>
</evidence>
<dbReference type="SUPFAM" id="SSF48726">
    <property type="entry name" value="Immunoglobulin"/>
    <property type="match status" value="2"/>
</dbReference>
<proteinExistence type="predicted"/>
<feature type="region of interest" description="Disordered" evidence="6">
    <location>
        <begin position="269"/>
        <end position="306"/>
    </location>
</feature>
<dbReference type="GO" id="GO:0005911">
    <property type="term" value="C:cell-cell junction"/>
    <property type="evidence" value="ECO:0007669"/>
    <property type="project" value="TreeGrafter"/>
</dbReference>
<feature type="signal peptide" evidence="8">
    <location>
        <begin position="1"/>
        <end position="23"/>
    </location>
</feature>
<evidence type="ECO:0000256" key="4">
    <source>
        <dbReference type="ARBA" id="ARBA00023180"/>
    </source>
</evidence>
<dbReference type="SMART" id="SM00409">
    <property type="entry name" value="IG"/>
    <property type="match status" value="1"/>
</dbReference>
<evidence type="ECO:0000256" key="8">
    <source>
        <dbReference type="SAM" id="SignalP"/>
    </source>
</evidence>
<keyword evidence="4" id="KW-0325">Glycoprotein</keyword>
<dbReference type="InterPro" id="IPR051275">
    <property type="entry name" value="Cell_adhesion_signaling"/>
</dbReference>
<dbReference type="CTD" id="133418"/>
<dbReference type="Pfam" id="PF07679">
    <property type="entry name" value="I-set"/>
    <property type="match status" value="1"/>
</dbReference>
<dbReference type="GO" id="GO:0005886">
    <property type="term" value="C:plasma membrane"/>
    <property type="evidence" value="ECO:0007669"/>
    <property type="project" value="TreeGrafter"/>
</dbReference>
<feature type="transmembrane region" description="Helical" evidence="7">
    <location>
        <begin position="246"/>
        <end position="264"/>
    </location>
</feature>
<keyword evidence="8" id="KW-0732">Signal</keyword>
<keyword evidence="7" id="KW-1133">Transmembrane helix</keyword>
<comment type="subcellular location">
    <subcellularLocation>
        <location evidence="1">Membrane</location>
        <topology evidence="1">Single-pass type I membrane protein</topology>
    </subcellularLocation>
</comment>
<accession>A0A8C5HSA3</accession>
<dbReference type="PANTHER" id="PTHR11640:SF164">
    <property type="entry name" value="MAM DOMAIN-CONTAINING GLYCOSYLPHOSPHATIDYLINOSITOL ANCHOR PROTEIN 1"/>
    <property type="match status" value="1"/>
</dbReference>
<dbReference type="InterPro" id="IPR003599">
    <property type="entry name" value="Ig_sub"/>
</dbReference>
<dbReference type="GO" id="GO:0050839">
    <property type="term" value="F:cell adhesion molecule binding"/>
    <property type="evidence" value="ECO:0007669"/>
    <property type="project" value="TreeGrafter"/>
</dbReference>
<evidence type="ECO:0000313" key="10">
    <source>
        <dbReference type="Ensembl" id="ENSGWIP00000049421.1"/>
    </source>
</evidence>
<feature type="domain" description="Ig-like" evidence="9">
    <location>
        <begin position="35"/>
        <end position="129"/>
    </location>
</feature>
<feature type="compositionally biased region" description="Polar residues" evidence="6">
    <location>
        <begin position="280"/>
        <end position="291"/>
    </location>
</feature>
<dbReference type="InterPro" id="IPR013098">
    <property type="entry name" value="Ig_I-set"/>
</dbReference>
<evidence type="ECO:0000256" key="5">
    <source>
        <dbReference type="ARBA" id="ARBA00023319"/>
    </source>
</evidence>
<evidence type="ECO:0000256" key="6">
    <source>
        <dbReference type="SAM" id="MobiDB-lite"/>
    </source>
</evidence>
<dbReference type="GO" id="GO:0098609">
    <property type="term" value="P:cell-cell adhesion"/>
    <property type="evidence" value="ECO:0007669"/>
    <property type="project" value="TreeGrafter"/>
</dbReference>
<dbReference type="GeneID" id="114469811"/>
<dbReference type="Gene3D" id="2.60.40.10">
    <property type="entry name" value="Immunoglobulins"/>
    <property type="match status" value="2"/>
</dbReference>
<dbReference type="InterPro" id="IPR007110">
    <property type="entry name" value="Ig-like_dom"/>
</dbReference>
<dbReference type="OrthoDB" id="9932757at2759"/>
<dbReference type="PANTHER" id="PTHR11640">
    <property type="entry name" value="NEPHRIN"/>
    <property type="match status" value="1"/>
</dbReference>
<keyword evidence="3" id="KW-1015">Disulfide bond</keyword>
<evidence type="ECO:0000256" key="3">
    <source>
        <dbReference type="ARBA" id="ARBA00023157"/>
    </source>
</evidence>
<dbReference type="InterPro" id="IPR036179">
    <property type="entry name" value="Ig-like_dom_sf"/>
</dbReference>
<dbReference type="AlphaFoldDB" id="A0A8C5HSA3"/>
<dbReference type="RefSeq" id="XP_028313434.1">
    <property type="nucleotide sequence ID" value="XM_028457633.1"/>
</dbReference>
<name>A0A8C5HSA3_GOUWI</name>
<dbReference type="CDD" id="cd00096">
    <property type="entry name" value="Ig"/>
    <property type="match status" value="1"/>
</dbReference>
<dbReference type="InterPro" id="IPR013783">
    <property type="entry name" value="Ig-like_fold"/>
</dbReference>
<dbReference type="Proteomes" id="UP000694680">
    <property type="component" value="Chromosome 9"/>
</dbReference>
<keyword evidence="5" id="KW-0393">Immunoglobulin domain</keyword>
<feature type="chain" id="PRO_5034556015" description="Ig-like domain-containing protein" evidence="8">
    <location>
        <begin position="24"/>
        <end position="306"/>
    </location>
</feature>
<evidence type="ECO:0000313" key="11">
    <source>
        <dbReference type="Proteomes" id="UP000694680"/>
    </source>
</evidence>
<evidence type="ECO:0000256" key="2">
    <source>
        <dbReference type="ARBA" id="ARBA00023136"/>
    </source>
</evidence>